<reference evidence="1" key="1">
    <citation type="journal article" date="2021" name="Proc. Natl. Acad. Sci. U.S.A.">
        <title>A Catalog of Tens of Thousands of Viruses from Human Metagenomes Reveals Hidden Associations with Chronic Diseases.</title>
        <authorList>
            <person name="Tisza M.J."/>
            <person name="Buck C.B."/>
        </authorList>
    </citation>
    <scope>NUCLEOTIDE SEQUENCE</scope>
    <source>
        <strain evidence="1">Ct04y17</strain>
    </source>
</reference>
<proteinExistence type="predicted"/>
<accession>A0A8S5SID6</accession>
<organism evidence="1">
    <name type="scientific">Myoviridae sp. ct04y17</name>
    <dbReference type="NCBI Taxonomy" id="2827652"/>
    <lineage>
        <taxon>Viruses</taxon>
        <taxon>Duplodnaviria</taxon>
        <taxon>Heunggongvirae</taxon>
        <taxon>Uroviricota</taxon>
        <taxon>Caudoviricetes</taxon>
    </lineage>
</organism>
<sequence length="179" mass="20588">MGIFNWKQPDLDDQIKMQKFATHKYKEVMVGNKKFKVRGLRLGAYDYIVDKLLIRDIINPDTAKKEMIAIMKNDASIPYKVAAAGVLNNYWFFEIIPFARRIYAWWLSRHYDHKELTPLIEAIVEGANVSDFFTNTIRLAFLIDTTATLSKKDAMKLSLDAKSAHEDLSKKISPNSGEI</sequence>
<dbReference type="EMBL" id="BK032600">
    <property type="protein sequence ID" value="DAF50773.1"/>
    <property type="molecule type" value="Genomic_DNA"/>
</dbReference>
<name>A0A8S5SID6_9CAUD</name>
<protein>
    <submittedName>
        <fullName evidence="1">Uncharacterized protein</fullName>
    </submittedName>
</protein>
<evidence type="ECO:0000313" key="1">
    <source>
        <dbReference type="EMBL" id="DAF50773.1"/>
    </source>
</evidence>